<feature type="compositionally biased region" description="Low complexity" evidence="5">
    <location>
        <begin position="100"/>
        <end position="110"/>
    </location>
</feature>
<evidence type="ECO:0000313" key="7">
    <source>
        <dbReference type="EMBL" id="CUP05611.1"/>
    </source>
</evidence>
<keyword evidence="7" id="KW-0858">Xylan degradation</keyword>
<protein>
    <submittedName>
        <fullName evidence="7">Bifunctional xylanase/deacetylase</fullName>
    </submittedName>
</protein>
<feature type="compositionally biased region" description="Low complexity" evidence="5">
    <location>
        <begin position="63"/>
        <end position="74"/>
    </location>
</feature>
<accession>A0A174K445</accession>
<feature type="region of interest" description="Disordered" evidence="5">
    <location>
        <begin position="187"/>
        <end position="210"/>
    </location>
</feature>
<dbReference type="InterPro" id="IPR011330">
    <property type="entry name" value="Glyco_hydro/deAcase_b/a-brl"/>
</dbReference>
<keyword evidence="2" id="KW-0677">Repeat</keyword>
<dbReference type="Pfam" id="PF01473">
    <property type="entry name" value="Choline_bind_1"/>
    <property type="match status" value="1"/>
</dbReference>
<feature type="domain" description="NodB homology" evidence="6">
    <location>
        <begin position="215"/>
        <end position="388"/>
    </location>
</feature>
<dbReference type="PANTHER" id="PTHR10587:SF133">
    <property type="entry name" value="CHITIN DEACETYLASE 1-RELATED"/>
    <property type="match status" value="1"/>
</dbReference>
<dbReference type="OrthoDB" id="9806342at2"/>
<dbReference type="Pfam" id="PF19127">
    <property type="entry name" value="Choline_bind_3"/>
    <property type="match status" value="1"/>
</dbReference>
<dbReference type="PANTHER" id="PTHR10587">
    <property type="entry name" value="GLYCOSYL TRANSFERASE-RELATED"/>
    <property type="match status" value="1"/>
</dbReference>
<feature type="compositionally biased region" description="Acidic residues" evidence="5">
    <location>
        <begin position="50"/>
        <end position="62"/>
    </location>
</feature>
<dbReference type="GO" id="GO:0045493">
    <property type="term" value="P:xylan catabolic process"/>
    <property type="evidence" value="ECO:0007669"/>
    <property type="project" value="UniProtKB-KW"/>
</dbReference>
<feature type="repeat" description="Cell wall-binding" evidence="4">
    <location>
        <begin position="145"/>
        <end position="164"/>
    </location>
</feature>
<dbReference type="GO" id="GO:0016798">
    <property type="term" value="F:hydrolase activity, acting on glycosyl bonds"/>
    <property type="evidence" value="ECO:0007669"/>
    <property type="project" value="UniProtKB-KW"/>
</dbReference>
<evidence type="ECO:0000256" key="5">
    <source>
        <dbReference type="SAM" id="MobiDB-lite"/>
    </source>
</evidence>
<dbReference type="Gene3D" id="3.20.20.370">
    <property type="entry name" value="Glycoside hydrolase/deacetylase"/>
    <property type="match status" value="1"/>
</dbReference>
<dbReference type="SUPFAM" id="SSF69360">
    <property type="entry name" value="Cell wall binding repeat"/>
    <property type="match status" value="1"/>
</dbReference>
<dbReference type="Gene3D" id="2.10.270.10">
    <property type="entry name" value="Cholin Binding"/>
    <property type="match status" value="1"/>
</dbReference>
<feature type="compositionally biased region" description="Polar residues" evidence="5">
    <location>
        <begin position="80"/>
        <end position="89"/>
    </location>
</feature>
<dbReference type="GO" id="GO:0016020">
    <property type="term" value="C:membrane"/>
    <property type="evidence" value="ECO:0007669"/>
    <property type="project" value="TreeGrafter"/>
</dbReference>
<evidence type="ECO:0000259" key="6">
    <source>
        <dbReference type="PROSITE" id="PS51677"/>
    </source>
</evidence>
<dbReference type="PROSITE" id="PS51677">
    <property type="entry name" value="NODB"/>
    <property type="match status" value="1"/>
</dbReference>
<dbReference type="PROSITE" id="PS51170">
    <property type="entry name" value="CW"/>
    <property type="match status" value="2"/>
</dbReference>
<evidence type="ECO:0000256" key="2">
    <source>
        <dbReference type="ARBA" id="ARBA00022737"/>
    </source>
</evidence>
<dbReference type="GO" id="GO:0016810">
    <property type="term" value="F:hydrolase activity, acting on carbon-nitrogen (but not peptide) bonds"/>
    <property type="evidence" value="ECO:0007669"/>
    <property type="project" value="InterPro"/>
</dbReference>
<dbReference type="Proteomes" id="UP000095712">
    <property type="component" value="Unassembled WGS sequence"/>
</dbReference>
<proteinExistence type="predicted"/>
<keyword evidence="7" id="KW-0119">Carbohydrate metabolism</keyword>
<evidence type="ECO:0000256" key="4">
    <source>
        <dbReference type="PROSITE-ProRule" id="PRU00591"/>
    </source>
</evidence>
<dbReference type="InterPro" id="IPR018337">
    <property type="entry name" value="Cell_wall/Cho-bd_repeat"/>
</dbReference>
<dbReference type="Pfam" id="PF01522">
    <property type="entry name" value="Polysacc_deac_1"/>
    <property type="match status" value="1"/>
</dbReference>
<gene>
    <name evidence="7" type="ORF">ERS852523_00410</name>
</gene>
<reference evidence="7 8" key="1">
    <citation type="submission" date="2015-09" db="EMBL/GenBank/DDBJ databases">
        <authorList>
            <consortium name="Pathogen Informatics"/>
        </authorList>
    </citation>
    <scope>NUCLEOTIDE SEQUENCE [LARGE SCALE GENOMIC DNA]</scope>
    <source>
        <strain evidence="7 8">2789STDY5834911</strain>
    </source>
</reference>
<keyword evidence="7" id="KW-0624">Polysaccharide degradation</keyword>
<dbReference type="RefSeq" id="WP_055149335.1">
    <property type="nucleotide sequence ID" value="NZ_CZAW01000003.1"/>
</dbReference>
<evidence type="ECO:0000256" key="3">
    <source>
        <dbReference type="ARBA" id="ARBA00022801"/>
    </source>
</evidence>
<dbReference type="InterPro" id="IPR002509">
    <property type="entry name" value="NODB_dom"/>
</dbReference>
<evidence type="ECO:0000313" key="8">
    <source>
        <dbReference type="Proteomes" id="UP000095712"/>
    </source>
</evidence>
<feature type="region of interest" description="Disordered" evidence="5">
    <location>
        <begin position="50"/>
        <end position="110"/>
    </location>
</feature>
<dbReference type="InterPro" id="IPR050248">
    <property type="entry name" value="Polysacc_deacetylase_ArnD"/>
</dbReference>
<keyword evidence="1" id="KW-0479">Metal-binding</keyword>
<name>A0A174K445_9FIRM</name>
<sequence>MSENLPRTNRWLIALSVILCLILGGIFTRSSAVTSQADAISDAGAFVSEDQDSAEFTSEETLTDSNDNFTDSSSGKLFGRTSSDSSETSPGGPALSTEISPEASEGSWASSGSNWMFLVDDKPYTGWFTDTDGKQYYMDETGIMQTGWTDIGKKRYYFDMDGILQTGTVIIDKKTYELDTDGSLKGYTPKKKSSKKKSSDKSATSDKSGTSTAKKSVALTFDDGPSSFTGRLLDCLEENNAKATFFMVGTEIASFPDEVKRMKKLGCELGNHTYDHKDLATLSSDEISSEIARVDEQLVNLTGEGASVVRPPYGSVNDTVKSTVGTPMILWSIDTLDWKTQDVESTVEEVMNNVKDGSIILMHDIFSTSVDAAEILIPQLIEEGYQLVTVHELASLHQTELSAGVTYGEFNYSNPRK</sequence>
<organism evidence="7 8">
    <name type="scientific">Blautia wexlerae</name>
    <dbReference type="NCBI Taxonomy" id="418240"/>
    <lineage>
        <taxon>Bacteria</taxon>
        <taxon>Bacillati</taxon>
        <taxon>Bacillota</taxon>
        <taxon>Clostridia</taxon>
        <taxon>Lachnospirales</taxon>
        <taxon>Lachnospiraceae</taxon>
        <taxon>Blautia</taxon>
    </lineage>
</organism>
<dbReference type="AlphaFoldDB" id="A0A174K445"/>
<keyword evidence="7" id="KW-0326">Glycosidase</keyword>
<dbReference type="SUPFAM" id="SSF88713">
    <property type="entry name" value="Glycoside hydrolase/deacetylase"/>
    <property type="match status" value="1"/>
</dbReference>
<dbReference type="GO" id="GO:0046872">
    <property type="term" value="F:metal ion binding"/>
    <property type="evidence" value="ECO:0007669"/>
    <property type="project" value="UniProtKB-KW"/>
</dbReference>
<dbReference type="EMBL" id="CZAW01000003">
    <property type="protein sequence ID" value="CUP05611.1"/>
    <property type="molecule type" value="Genomic_DNA"/>
</dbReference>
<feature type="repeat" description="Cell wall-binding" evidence="4">
    <location>
        <begin position="124"/>
        <end position="144"/>
    </location>
</feature>
<evidence type="ECO:0000256" key="1">
    <source>
        <dbReference type="ARBA" id="ARBA00022723"/>
    </source>
</evidence>
<keyword evidence="3 7" id="KW-0378">Hydrolase</keyword>
<dbReference type="CDD" id="cd10954">
    <property type="entry name" value="CE4_CtAXE_like"/>
    <property type="match status" value="1"/>
</dbReference>